<dbReference type="GO" id="GO:0008270">
    <property type="term" value="F:zinc ion binding"/>
    <property type="evidence" value="ECO:0007669"/>
    <property type="project" value="UniProtKB-KW"/>
</dbReference>
<evidence type="ECO:0000313" key="14">
    <source>
        <dbReference type="Proteomes" id="UP000190831"/>
    </source>
</evidence>
<dbReference type="OrthoDB" id="6077919at2759"/>
<evidence type="ECO:0000256" key="9">
    <source>
        <dbReference type="ARBA" id="ARBA00038474"/>
    </source>
</evidence>
<dbReference type="Gene3D" id="3.30.160.60">
    <property type="entry name" value="Classic Zinc Finger"/>
    <property type="match status" value="2"/>
</dbReference>
<evidence type="ECO:0000256" key="10">
    <source>
        <dbReference type="PROSITE-ProRule" id="PRU00042"/>
    </source>
</evidence>
<keyword evidence="2" id="KW-0479">Metal-binding</keyword>
<keyword evidence="5" id="KW-0862">Zinc</keyword>
<dbReference type="InterPro" id="IPR051565">
    <property type="entry name" value="Sal_C2H2-zinc-finger"/>
</dbReference>
<keyword evidence="14" id="KW-1185">Reference proteome</keyword>
<comment type="subcellular location">
    <subcellularLocation>
        <location evidence="1">Nucleus</location>
    </subcellularLocation>
</comment>
<dbReference type="InterPro" id="IPR036236">
    <property type="entry name" value="Znf_C2H2_sf"/>
</dbReference>
<feature type="compositionally biased region" description="Polar residues" evidence="11">
    <location>
        <begin position="202"/>
        <end position="221"/>
    </location>
</feature>
<feature type="compositionally biased region" description="Basic and acidic residues" evidence="11">
    <location>
        <begin position="178"/>
        <end position="197"/>
    </location>
</feature>
<evidence type="ECO:0000256" key="8">
    <source>
        <dbReference type="ARBA" id="ARBA00023242"/>
    </source>
</evidence>
<evidence type="ECO:0000256" key="4">
    <source>
        <dbReference type="ARBA" id="ARBA00022771"/>
    </source>
</evidence>
<name>A0A1G4MKW4_LACFM</name>
<feature type="compositionally biased region" description="Basic and acidic residues" evidence="11">
    <location>
        <begin position="64"/>
        <end position="74"/>
    </location>
</feature>
<dbReference type="GO" id="GO:0000978">
    <property type="term" value="F:RNA polymerase II cis-regulatory region sequence-specific DNA binding"/>
    <property type="evidence" value="ECO:0007669"/>
    <property type="project" value="TreeGrafter"/>
</dbReference>
<keyword evidence="6" id="KW-0805">Transcription regulation</keyword>
<dbReference type="InterPro" id="IPR013087">
    <property type="entry name" value="Znf_C2H2_type"/>
</dbReference>
<protein>
    <submittedName>
        <fullName evidence="13">LAFE_0H14422g1_1</fullName>
    </submittedName>
</protein>
<accession>A0A1G4MKW4</accession>
<dbReference type="PANTHER" id="PTHR23233:SF84">
    <property type="entry name" value="FI23031P1"/>
    <property type="match status" value="1"/>
</dbReference>
<sequence length="371" mass="40961">MRLTNLDSGKDAGHAPKSPQRDPQVDTADVSNPSSFVFTTATRTAPPAALNTGLSPQSSNPHVDWYDYHDEHPGSSRHSPALAYQPHPLGSASHWEQSYELPSGPPGSSHYFPYKQHIHFSHLALQDRMRTVSDFGQAQEGSDFHHNPSVDHPQHFQSGVAHMSHAARWPPARGMLHAHQDQSRPHQHSRSADDNHLLRGPSGTQGRDAPSTQNAQGTMPPSSFVGRALSVHSRSYIAETNSEFSSSCTDLFGPEASAIESVDTWQARRRHNSAPSASSKSTPEIKYDSMGLAKNQCPQCHKIFSRVSSLQVHSLVHTGDRPFACPWPGCIKSFNVKSNMVRHYKIHEKKVSVVKRDFGPRSDNAKCDKND</sequence>
<evidence type="ECO:0000256" key="11">
    <source>
        <dbReference type="SAM" id="MobiDB-lite"/>
    </source>
</evidence>
<dbReference type="AlphaFoldDB" id="A0A1G4MKW4"/>
<organism evidence="13 14">
    <name type="scientific">Lachancea fermentati</name>
    <name type="common">Zygosaccharomyces fermentati</name>
    <dbReference type="NCBI Taxonomy" id="4955"/>
    <lineage>
        <taxon>Eukaryota</taxon>
        <taxon>Fungi</taxon>
        <taxon>Dikarya</taxon>
        <taxon>Ascomycota</taxon>
        <taxon>Saccharomycotina</taxon>
        <taxon>Saccharomycetes</taxon>
        <taxon>Saccharomycetales</taxon>
        <taxon>Saccharomycetaceae</taxon>
        <taxon>Lachancea</taxon>
    </lineage>
</organism>
<keyword evidence="3" id="KW-0677">Repeat</keyword>
<gene>
    <name evidence="13" type="ORF">LAFE_0H14422G</name>
</gene>
<evidence type="ECO:0000256" key="5">
    <source>
        <dbReference type="ARBA" id="ARBA00022833"/>
    </source>
</evidence>
<dbReference type="GO" id="GO:0000981">
    <property type="term" value="F:DNA-binding transcription factor activity, RNA polymerase II-specific"/>
    <property type="evidence" value="ECO:0007669"/>
    <property type="project" value="TreeGrafter"/>
</dbReference>
<dbReference type="Pfam" id="PF00096">
    <property type="entry name" value="zf-C2H2"/>
    <property type="match status" value="1"/>
</dbReference>
<evidence type="ECO:0000259" key="12">
    <source>
        <dbReference type="PROSITE" id="PS50157"/>
    </source>
</evidence>
<evidence type="ECO:0000256" key="3">
    <source>
        <dbReference type="ARBA" id="ARBA00022737"/>
    </source>
</evidence>
<dbReference type="Proteomes" id="UP000190831">
    <property type="component" value="Chromosome H"/>
</dbReference>
<feature type="compositionally biased region" description="Basic and acidic residues" evidence="11">
    <location>
        <begin position="142"/>
        <end position="154"/>
    </location>
</feature>
<feature type="compositionally biased region" description="Low complexity" evidence="11">
    <location>
        <begin position="39"/>
        <end position="49"/>
    </location>
</feature>
<keyword evidence="8" id="KW-0539">Nucleus</keyword>
<proteinExistence type="inferred from homology"/>
<dbReference type="SMART" id="SM00355">
    <property type="entry name" value="ZnF_C2H2"/>
    <property type="match status" value="2"/>
</dbReference>
<feature type="compositionally biased region" description="Polar residues" evidence="11">
    <location>
        <begin position="52"/>
        <end position="61"/>
    </location>
</feature>
<feature type="domain" description="C2H2-type" evidence="12">
    <location>
        <begin position="295"/>
        <end position="322"/>
    </location>
</feature>
<dbReference type="PROSITE" id="PS00028">
    <property type="entry name" value="ZINC_FINGER_C2H2_1"/>
    <property type="match status" value="2"/>
</dbReference>
<dbReference type="PROSITE" id="PS50157">
    <property type="entry name" value="ZINC_FINGER_C2H2_2"/>
    <property type="match status" value="2"/>
</dbReference>
<feature type="region of interest" description="Disordered" evidence="11">
    <location>
        <begin position="1"/>
        <end position="83"/>
    </location>
</feature>
<reference evidence="13 14" key="1">
    <citation type="submission" date="2016-03" db="EMBL/GenBank/DDBJ databases">
        <authorList>
            <person name="Devillers H."/>
        </authorList>
    </citation>
    <scope>NUCLEOTIDE SEQUENCE [LARGE SCALE GENOMIC DNA]</scope>
    <source>
        <strain evidence="13">CBS 6772</strain>
    </source>
</reference>
<comment type="similarity">
    <text evidence="9">Belongs to the sal C2H2-type zinc-finger protein family.</text>
</comment>
<feature type="region of interest" description="Disordered" evidence="11">
    <location>
        <begin position="137"/>
        <end position="225"/>
    </location>
</feature>
<dbReference type="SUPFAM" id="SSF57667">
    <property type="entry name" value="beta-beta-alpha zinc fingers"/>
    <property type="match status" value="1"/>
</dbReference>
<evidence type="ECO:0000313" key="13">
    <source>
        <dbReference type="EMBL" id="SCW04478.1"/>
    </source>
</evidence>
<evidence type="ECO:0000256" key="2">
    <source>
        <dbReference type="ARBA" id="ARBA00022723"/>
    </source>
</evidence>
<evidence type="ECO:0000256" key="7">
    <source>
        <dbReference type="ARBA" id="ARBA00023163"/>
    </source>
</evidence>
<feature type="compositionally biased region" description="Polar residues" evidence="11">
    <location>
        <begin position="29"/>
        <end position="38"/>
    </location>
</feature>
<keyword evidence="7" id="KW-0804">Transcription</keyword>
<feature type="compositionally biased region" description="Basic and acidic residues" evidence="11">
    <location>
        <begin position="8"/>
        <end position="24"/>
    </location>
</feature>
<evidence type="ECO:0000256" key="1">
    <source>
        <dbReference type="ARBA" id="ARBA00004123"/>
    </source>
</evidence>
<dbReference type="FunFam" id="3.30.160.60:FF:001102">
    <property type="entry name" value="Transcription factor IIIA"/>
    <property type="match status" value="1"/>
</dbReference>
<keyword evidence="4 10" id="KW-0863">Zinc-finger</keyword>
<dbReference type="GO" id="GO:0005634">
    <property type="term" value="C:nucleus"/>
    <property type="evidence" value="ECO:0007669"/>
    <property type="project" value="UniProtKB-SubCell"/>
</dbReference>
<feature type="domain" description="C2H2-type" evidence="12">
    <location>
        <begin position="323"/>
        <end position="352"/>
    </location>
</feature>
<evidence type="ECO:0000256" key="6">
    <source>
        <dbReference type="ARBA" id="ARBA00023015"/>
    </source>
</evidence>
<dbReference type="PANTHER" id="PTHR23233">
    <property type="entry name" value="SAL-LIKE PROTEIN"/>
    <property type="match status" value="1"/>
</dbReference>
<dbReference type="EMBL" id="LT598491">
    <property type="protein sequence ID" value="SCW04478.1"/>
    <property type="molecule type" value="Genomic_DNA"/>
</dbReference>